<protein>
    <submittedName>
        <fullName evidence="1">MoaD/ThiS family protein</fullName>
    </submittedName>
</protein>
<comment type="caution">
    <text evidence="1">The sequence shown here is derived from an EMBL/GenBank/DDBJ whole genome shotgun (WGS) entry which is preliminary data.</text>
</comment>
<dbReference type="RefSeq" id="WP_179239772.1">
    <property type="nucleotide sequence ID" value="NZ_JACBNQ010000039.1"/>
</dbReference>
<proteinExistence type="predicted"/>
<dbReference type="SUPFAM" id="SSF54285">
    <property type="entry name" value="MoaD/ThiS"/>
    <property type="match status" value="1"/>
</dbReference>
<keyword evidence="2" id="KW-1185">Reference proteome</keyword>
<dbReference type="InterPro" id="IPR016155">
    <property type="entry name" value="Mopterin_synth/thiamin_S_b"/>
</dbReference>
<organism evidence="1 2">
    <name type="scientific">Sedimentibacter hydroxybenzoicus DSM 7310</name>
    <dbReference type="NCBI Taxonomy" id="1123245"/>
    <lineage>
        <taxon>Bacteria</taxon>
        <taxon>Bacillati</taxon>
        <taxon>Bacillota</taxon>
        <taxon>Tissierellia</taxon>
        <taxon>Sedimentibacter</taxon>
    </lineage>
</organism>
<dbReference type="AlphaFoldDB" id="A0A974BMR6"/>
<evidence type="ECO:0000313" key="2">
    <source>
        <dbReference type="Proteomes" id="UP000611629"/>
    </source>
</evidence>
<dbReference type="Proteomes" id="UP000611629">
    <property type="component" value="Unassembled WGS sequence"/>
</dbReference>
<name>A0A974BMR6_SEDHY</name>
<evidence type="ECO:0000313" key="1">
    <source>
        <dbReference type="EMBL" id="NYB76053.1"/>
    </source>
</evidence>
<dbReference type="Pfam" id="PF02597">
    <property type="entry name" value="ThiS"/>
    <property type="match status" value="1"/>
</dbReference>
<dbReference type="Gene3D" id="3.10.20.30">
    <property type="match status" value="1"/>
</dbReference>
<reference evidence="1" key="1">
    <citation type="submission" date="2020-07" db="EMBL/GenBank/DDBJ databases">
        <title>Genomic analysis of a strain of Sedimentibacter Hydroxybenzoicus DSM7310.</title>
        <authorList>
            <person name="Ma S."/>
        </authorList>
    </citation>
    <scope>NUCLEOTIDE SEQUENCE</scope>
    <source>
        <strain evidence="1">DSM 7310</strain>
    </source>
</reference>
<dbReference type="InterPro" id="IPR012675">
    <property type="entry name" value="Beta-grasp_dom_sf"/>
</dbReference>
<accession>A0A974BMR6</accession>
<sequence length="74" mass="8201">MKVTIKLFATLRIGRGKILKKEYPEGTIIRDIIRDLNIYEKDVAILLKNGISTKMDKEPADGDTLSIFPPIGGG</sequence>
<dbReference type="EMBL" id="JACBNQ010000039">
    <property type="protein sequence ID" value="NYB76053.1"/>
    <property type="molecule type" value="Genomic_DNA"/>
</dbReference>
<gene>
    <name evidence="1" type="ORF">HZF24_18045</name>
</gene>
<dbReference type="InterPro" id="IPR003749">
    <property type="entry name" value="ThiS/MoaD-like"/>
</dbReference>
<dbReference type="CDD" id="cd17040">
    <property type="entry name" value="Ubl_MoaD_like"/>
    <property type="match status" value="1"/>
</dbReference>